<protein>
    <submittedName>
        <fullName evidence="1">Uncharacterized protein</fullName>
    </submittedName>
</protein>
<accession>A0A8J2FW41</accession>
<dbReference type="AlphaFoldDB" id="A0A8J2FW41"/>
<organism evidence="1 2">
    <name type="scientific">Candidatus Methylacidithermus pantelleriae</name>
    <dbReference type="NCBI Taxonomy" id="2744239"/>
    <lineage>
        <taxon>Bacteria</taxon>
        <taxon>Pseudomonadati</taxon>
        <taxon>Verrucomicrobiota</taxon>
        <taxon>Methylacidiphilae</taxon>
        <taxon>Methylacidiphilales</taxon>
        <taxon>Methylacidiphilaceae</taxon>
        <taxon>Candidatus Methylacidithermus</taxon>
    </lineage>
</organism>
<evidence type="ECO:0000313" key="1">
    <source>
        <dbReference type="EMBL" id="CAF0697192.1"/>
    </source>
</evidence>
<proteinExistence type="predicted"/>
<gene>
    <name evidence="1" type="ORF">MPNT_210003</name>
</gene>
<reference evidence="1" key="1">
    <citation type="submission" date="2021-02" db="EMBL/GenBank/DDBJ databases">
        <authorList>
            <person name="Cremers G."/>
            <person name="Picone N."/>
        </authorList>
    </citation>
    <scope>NUCLEOTIDE SEQUENCE</scope>
    <source>
        <strain evidence="1">PQ17</strain>
    </source>
</reference>
<comment type="caution">
    <text evidence="1">The sequence shown here is derived from an EMBL/GenBank/DDBJ whole genome shotgun (WGS) entry which is preliminary data.</text>
</comment>
<evidence type="ECO:0000313" key="2">
    <source>
        <dbReference type="Proteomes" id="UP000663859"/>
    </source>
</evidence>
<sequence>MGQAAGYLPQDGLADVEGEVCAYSRRIVTNWNGGCWCKVFTTRWGGPLGADVQAAANQ</sequence>
<name>A0A8J2FW41_9BACT</name>
<dbReference type="Proteomes" id="UP000663859">
    <property type="component" value="Unassembled WGS sequence"/>
</dbReference>
<dbReference type="EMBL" id="CAJNOB010000014">
    <property type="protein sequence ID" value="CAF0697192.1"/>
    <property type="molecule type" value="Genomic_DNA"/>
</dbReference>
<keyword evidence="2" id="KW-1185">Reference proteome</keyword>